<reference evidence="1" key="1">
    <citation type="submission" date="2023-06" db="EMBL/GenBank/DDBJ databases">
        <authorList>
            <consortium name="Lawrence Berkeley National Laboratory"/>
            <person name="Ahrendt S."/>
            <person name="Sahu N."/>
            <person name="Indic B."/>
            <person name="Wong-Bajracharya J."/>
            <person name="Merenyi Z."/>
            <person name="Ke H.-M."/>
            <person name="Monk M."/>
            <person name="Kocsube S."/>
            <person name="Drula E."/>
            <person name="Lipzen A."/>
            <person name="Balint B."/>
            <person name="Henrissat B."/>
            <person name="Andreopoulos B."/>
            <person name="Martin F.M."/>
            <person name="Harder C.B."/>
            <person name="Rigling D."/>
            <person name="Ford K.L."/>
            <person name="Foster G.D."/>
            <person name="Pangilinan J."/>
            <person name="Papanicolaou A."/>
            <person name="Barry K."/>
            <person name="LaButti K."/>
            <person name="Viragh M."/>
            <person name="Koriabine M."/>
            <person name="Yan M."/>
            <person name="Riley R."/>
            <person name="Champramary S."/>
            <person name="Plett K.L."/>
            <person name="Tsai I.J."/>
            <person name="Slot J."/>
            <person name="Sipos G."/>
            <person name="Plett J."/>
            <person name="Nagy L.G."/>
            <person name="Grigoriev I.V."/>
        </authorList>
    </citation>
    <scope>NUCLEOTIDE SEQUENCE</scope>
    <source>
        <strain evidence="1">ICMP 16352</strain>
    </source>
</reference>
<dbReference type="AlphaFoldDB" id="A0AA39PI21"/>
<evidence type="ECO:0000313" key="2">
    <source>
        <dbReference type="Proteomes" id="UP001175227"/>
    </source>
</evidence>
<proteinExistence type="predicted"/>
<accession>A0AA39PI21</accession>
<keyword evidence="2" id="KW-1185">Reference proteome</keyword>
<evidence type="ECO:0000313" key="1">
    <source>
        <dbReference type="EMBL" id="KAK0484449.1"/>
    </source>
</evidence>
<dbReference type="EMBL" id="JAUEPR010000005">
    <property type="protein sequence ID" value="KAK0484449.1"/>
    <property type="molecule type" value="Genomic_DNA"/>
</dbReference>
<gene>
    <name evidence="1" type="ORF">IW261DRAFT_1416410</name>
</gene>
<comment type="caution">
    <text evidence="1">The sequence shown here is derived from an EMBL/GenBank/DDBJ whole genome shotgun (WGS) entry which is preliminary data.</text>
</comment>
<protein>
    <submittedName>
        <fullName evidence="1">Uncharacterized protein</fullName>
    </submittedName>
</protein>
<name>A0AA39PI21_9AGAR</name>
<dbReference type="Proteomes" id="UP001175227">
    <property type="component" value="Unassembled WGS sequence"/>
</dbReference>
<sequence length="114" mass="13105">MEWCKEGHERSAMTTENFNFYLFWVVGIDRETCVADGHCKADYDLFFGGFIAIAAQLGTTLLFSPVFKLQNETLPDPTALCTRSRHSQRFSVQGPWCKWICFRNADGEKKNDIK</sequence>
<organism evidence="1 2">
    <name type="scientific">Armillaria novae-zelandiae</name>
    <dbReference type="NCBI Taxonomy" id="153914"/>
    <lineage>
        <taxon>Eukaryota</taxon>
        <taxon>Fungi</taxon>
        <taxon>Dikarya</taxon>
        <taxon>Basidiomycota</taxon>
        <taxon>Agaricomycotina</taxon>
        <taxon>Agaricomycetes</taxon>
        <taxon>Agaricomycetidae</taxon>
        <taxon>Agaricales</taxon>
        <taxon>Marasmiineae</taxon>
        <taxon>Physalacriaceae</taxon>
        <taxon>Armillaria</taxon>
    </lineage>
</organism>